<dbReference type="EnsemblProtists" id="PYU1_T002423">
    <property type="protein sequence ID" value="PYU1_T002423"/>
    <property type="gene ID" value="PYU1_G002420"/>
</dbReference>
<evidence type="ECO:0000259" key="1">
    <source>
        <dbReference type="PROSITE" id="PS50011"/>
    </source>
</evidence>
<reference evidence="3" key="2">
    <citation type="submission" date="2010-04" db="EMBL/GenBank/DDBJ databases">
        <authorList>
            <person name="Buell R."/>
            <person name="Hamilton J."/>
            <person name="Hostetler J."/>
        </authorList>
    </citation>
    <scope>NUCLEOTIDE SEQUENCE [LARGE SCALE GENOMIC DNA]</scope>
    <source>
        <strain evidence="3">DAOM:BR144</strain>
    </source>
</reference>
<organism evidence="2 3">
    <name type="scientific">Globisporangium ultimum (strain ATCC 200006 / CBS 805.95 / DAOM BR144)</name>
    <name type="common">Pythium ultimum</name>
    <dbReference type="NCBI Taxonomy" id="431595"/>
    <lineage>
        <taxon>Eukaryota</taxon>
        <taxon>Sar</taxon>
        <taxon>Stramenopiles</taxon>
        <taxon>Oomycota</taxon>
        <taxon>Peronosporomycetes</taxon>
        <taxon>Pythiales</taxon>
        <taxon>Pythiaceae</taxon>
        <taxon>Globisporangium</taxon>
    </lineage>
</organism>
<dbReference type="SUPFAM" id="SSF56112">
    <property type="entry name" value="Protein kinase-like (PK-like)"/>
    <property type="match status" value="1"/>
</dbReference>
<dbReference type="HOGENOM" id="CLU_000288_63_0_1"/>
<dbReference type="InterPro" id="IPR000719">
    <property type="entry name" value="Prot_kinase_dom"/>
</dbReference>
<dbReference type="SMART" id="SM00220">
    <property type="entry name" value="S_TKc"/>
    <property type="match status" value="1"/>
</dbReference>
<dbReference type="GO" id="GO:0004672">
    <property type="term" value="F:protein kinase activity"/>
    <property type="evidence" value="ECO:0007669"/>
    <property type="project" value="InterPro"/>
</dbReference>
<dbReference type="OMA" id="LAYCHSE"/>
<dbReference type="eggNOG" id="KOG0032">
    <property type="taxonomic scope" value="Eukaryota"/>
</dbReference>
<sequence>MEYAVGGELFDRIIAKEYYTEAEAKKVVKVVAKVLAYCHSEGITHRDLKPENLLYSDETEDAKIKIADFGFAKLVTAETNMSTMCGTPGYYAPEIVRKQPILHGDFEFVEPYFDGVSAQAKDLIRKMLVVDPEKRMSAKIVLIHPWFNDCKDDDDHILTSVGKKLKEAKLSTSRSKFRAGVGAVMAVNKTQRLLNMKIGRAST</sequence>
<keyword evidence="3" id="KW-1185">Reference proteome</keyword>
<evidence type="ECO:0000313" key="2">
    <source>
        <dbReference type="EnsemblProtists" id="PYU1_T002423"/>
    </source>
</evidence>
<reference evidence="3" key="1">
    <citation type="journal article" date="2010" name="Genome Biol.">
        <title>Genome sequence of the necrotrophic plant pathogen Pythium ultimum reveals original pathogenicity mechanisms and effector repertoire.</title>
        <authorList>
            <person name="Levesque C.A."/>
            <person name="Brouwer H."/>
            <person name="Cano L."/>
            <person name="Hamilton J.P."/>
            <person name="Holt C."/>
            <person name="Huitema E."/>
            <person name="Raffaele S."/>
            <person name="Robideau G.P."/>
            <person name="Thines M."/>
            <person name="Win J."/>
            <person name="Zerillo M.M."/>
            <person name="Beakes G.W."/>
            <person name="Boore J.L."/>
            <person name="Busam D."/>
            <person name="Dumas B."/>
            <person name="Ferriera S."/>
            <person name="Fuerstenberg S.I."/>
            <person name="Gachon C.M."/>
            <person name="Gaulin E."/>
            <person name="Govers F."/>
            <person name="Grenville-Briggs L."/>
            <person name="Horner N."/>
            <person name="Hostetler J."/>
            <person name="Jiang R.H."/>
            <person name="Johnson J."/>
            <person name="Krajaejun T."/>
            <person name="Lin H."/>
            <person name="Meijer H.J."/>
            <person name="Moore B."/>
            <person name="Morris P."/>
            <person name="Phuntmart V."/>
            <person name="Puiu D."/>
            <person name="Shetty J."/>
            <person name="Stajich J.E."/>
            <person name="Tripathy S."/>
            <person name="Wawra S."/>
            <person name="van West P."/>
            <person name="Whitty B.R."/>
            <person name="Coutinho P.M."/>
            <person name="Henrissat B."/>
            <person name="Martin F."/>
            <person name="Thomas P.D."/>
            <person name="Tyler B.M."/>
            <person name="De Vries R.P."/>
            <person name="Kamoun S."/>
            <person name="Yandell M."/>
            <person name="Tisserat N."/>
            <person name="Buell C.R."/>
        </authorList>
    </citation>
    <scope>NUCLEOTIDE SEQUENCE</scope>
    <source>
        <strain evidence="3">DAOM:BR144</strain>
    </source>
</reference>
<dbReference type="GO" id="GO:0005524">
    <property type="term" value="F:ATP binding"/>
    <property type="evidence" value="ECO:0007669"/>
    <property type="project" value="InterPro"/>
</dbReference>
<dbReference type="PANTHER" id="PTHR24347">
    <property type="entry name" value="SERINE/THREONINE-PROTEIN KINASE"/>
    <property type="match status" value="1"/>
</dbReference>
<dbReference type="PROSITE" id="PS00108">
    <property type="entry name" value="PROTEIN_KINASE_ST"/>
    <property type="match status" value="1"/>
</dbReference>
<accession>K3WBT2</accession>
<dbReference type="Proteomes" id="UP000019132">
    <property type="component" value="Unassembled WGS sequence"/>
</dbReference>
<feature type="domain" description="Protein kinase" evidence="1">
    <location>
        <begin position="1"/>
        <end position="147"/>
    </location>
</feature>
<dbReference type="Gene3D" id="1.10.510.10">
    <property type="entry name" value="Transferase(Phosphotransferase) domain 1"/>
    <property type="match status" value="2"/>
</dbReference>
<protein>
    <recommendedName>
        <fullName evidence="1">Protein kinase domain-containing protein</fullName>
    </recommendedName>
</protein>
<dbReference type="STRING" id="431595.K3WBT2"/>
<dbReference type="InParanoid" id="K3WBT2"/>
<dbReference type="Pfam" id="PF00069">
    <property type="entry name" value="Pkinase"/>
    <property type="match status" value="1"/>
</dbReference>
<reference evidence="2" key="3">
    <citation type="submission" date="2014-11" db="UniProtKB">
        <authorList>
            <consortium name="EnsemblProtists"/>
        </authorList>
    </citation>
    <scope>IDENTIFICATION</scope>
    <source>
        <strain evidence="2">DAOM BR144</strain>
    </source>
</reference>
<proteinExistence type="predicted"/>
<name>K3WBT2_GLOUD</name>
<dbReference type="VEuPathDB" id="FungiDB:PYU1_G002420"/>
<evidence type="ECO:0000313" key="3">
    <source>
        <dbReference type="Proteomes" id="UP000019132"/>
    </source>
</evidence>
<dbReference type="InterPro" id="IPR011009">
    <property type="entry name" value="Kinase-like_dom_sf"/>
</dbReference>
<dbReference type="PROSITE" id="PS50011">
    <property type="entry name" value="PROTEIN_KINASE_DOM"/>
    <property type="match status" value="1"/>
</dbReference>
<dbReference type="AlphaFoldDB" id="K3WBT2"/>
<dbReference type="InterPro" id="IPR008271">
    <property type="entry name" value="Ser/Thr_kinase_AS"/>
</dbReference>